<evidence type="ECO:0000256" key="1">
    <source>
        <dbReference type="SAM" id="SignalP"/>
    </source>
</evidence>
<evidence type="ECO:0000313" key="2">
    <source>
        <dbReference type="EMBL" id="MFC5712533.1"/>
    </source>
</evidence>
<evidence type="ECO:0008006" key="4">
    <source>
        <dbReference type="Google" id="ProtNLM"/>
    </source>
</evidence>
<keyword evidence="1" id="KW-0732">Signal</keyword>
<dbReference type="PROSITE" id="PS51257">
    <property type="entry name" value="PROKAR_LIPOPROTEIN"/>
    <property type="match status" value="1"/>
</dbReference>
<name>A0ABW0YJF4_9BACI</name>
<comment type="caution">
    <text evidence="2">The sequence shown here is derived from an EMBL/GenBank/DDBJ whole genome shotgun (WGS) entry which is preliminary data.</text>
</comment>
<organism evidence="2 3">
    <name type="scientific">Thalassorhabdus alkalitolerans</name>
    <dbReference type="NCBI Taxonomy" id="2282697"/>
    <lineage>
        <taxon>Bacteria</taxon>
        <taxon>Bacillati</taxon>
        <taxon>Bacillota</taxon>
        <taxon>Bacilli</taxon>
        <taxon>Bacillales</taxon>
        <taxon>Bacillaceae</taxon>
        <taxon>Thalassorhabdus</taxon>
    </lineage>
</organism>
<accession>A0ABW0YJF4</accession>
<sequence>MKKVYPRLLLAGLLALAVMMLAACGEEEEELALHDENYEEISLVNKEQPTVLFHFTGVG</sequence>
<gene>
    <name evidence="2" type="ORF">ACFPU1_07050</name>
</gene>
<feature type="chain" id="PRO_5047540277" description="AhpC/TSA family protein" evidence="1">
    <location>
        <begin position="23"/>
        <end position="59"/>
    </location>
</feature>
<dbReference type="EMBL" id="JBHSOZ010000003">
    <property type="protein sequence ID" value="MFC5712533.1"/>
    <property type="molecule type" value="Genomic_DNA"/>
</dbReference>
<evidence type="ECO:0000313" key="3">
    <source>
        <dbReference type="Proteomes" id="UP001596142"/>
    </source>
</evidence>
<reference evidence="3" key="1">
    <citation type="journal article" date="2019" name="Int. J. Syst. Evol. Microbiol.">
        <title>The Global Catalogue of Microorganisms (GCM) 10K type strain sequencing project: providing services to taxonomists for standard genome sequencing and annotation.</title>
        <authorList>
            <consortium name="The Broad Institute Genomics Platform"/>
            <consortium name="The Broad Institute Genome Sequencing Center for Infectious Disease"/>
            <person name="Wu L."/>
            <person name="Ma J."/>
        </authorList>
    </citation>
    <scope>NUCLEOTIDE SEQUENCE [LARGE SCALE GENOMIC DNA]</scope>
    <source>
        <strain evidence="3">CECT 7184</strain>
    </source>
</reference>
<protein>
    <recommendedName>
        <fullName evidence="4">AhpC/TSA family protein</fullName>
    </recommendedName>
</protein>
<keyword evidence="3" id="KW-1185">Reference proteome</keyword>
<dbReference type="Proteomes" id="UP001596142">
    <property type="component" value="Unassembled WGS sequence"/>
</dbReference>
<dbReference type="RefSeq" id="WP_054634946.1">
    <property type="nucleotide sequence ID" value="NZ_JBHSOZ010000003.1"/>
</dbReference>
<proteinExistence type="predicted"/>
<feature type="signal peptide" evidence="1">
    <location>
        <begin position="1"/>
        <end position="22"/>
    </location>
</feature>